<feature type="transmembrane region" description="Helical" evidence="1">
    <location>
        <begin position="191"/>
        <end position="213"/>
    </location>
</feature>
<keyword evidence="1" id="KW-1133">Transmembrane helix</keyword>
<dbReference type="Proteomes" id="UP000179636">
    <property type="component" value="Unassembled WGS sequence"/>
</dbReference>
<feature type="transmembrane region" description="Helical" evidence="1">
    <location>
        <begin position="219"/>
        <end position="241"/>
    </location>
</feature>
<feature type="transmembrane region" description="Helical" evidence="1">
    <location>
        <begin position="307"/>
        <end position="328"/>
    </location>
</feature>
<accession>A0A1S1JWT6</accession>
<dbReference type="RefSeq" id="WP_070946379.1">
    <property type="nucleotide sequence ID" value="NZ_MLHV01000025.1"/>
</dbReference>
<reference evidence="2 3" key="1">
    <citation type="submission" date="2016-10" db="EMBL/GenBank/DDBJ databases">
        <title>Evaluation of Human, Animal and Environmental Mycobacterium chelonae Isolates by Core Genome Phylogenomic Analysis, Targeted Gene Comparison, and Anti-microbial Susceptibility Patterns: A Tale of Mistaken Identities.</title>
        <authorList>
            <person name="Fogelson S.B."/>
            <person name="Camus A.C."/>
            <person name="Lorenz W."/>
            <person name="Vasireddy R."/>
            <person name="Vasireddy S."/>
            <person name="Smith T."/>
            <person name="Brown-Elliott B.A."/>
            <person name="Wallace R.J.Jr."/>
            <person name="Hasan N.A."/>
            <person name="Reischl U."/>
            <person name="Sanchez S."/>
        </authorList>
    </citation>
    <scope>NUCLEOTIDE SEQUENCE [LARGE SCALE GENOMIC DNA]</scope>
    <source>
        <strain evidence="2 3">24999</strain>
    </source>
</reference>
<protein>
    <recommendedName>
        <fullName evidence="4">ABC transporter permease</fullName>
    </recommendedName>
</protein>
<feature type="transmembrane region" description="Helical" evidence="1">
    <location>
        <begin position="21"/>
        <end position="45"/>
    </location>
</feature>
<dbReference type="STRING" id="1908205.BKG60_02495"/>
<organism evidence="2 3">
    <name type="scientific">Mycobacterium syngnathidarum</name>
    <dbReference type="NCBI Taxonomy" id="1908205"/>
    <lineage>
        <taxon>Bacteria</taxon>
        <taxon>Bacillati</taxon>
        <taxon>Actinomycetota</taxon>
        <taxon>Actinomycetes</taxon>
        <taxon>Mycobacteriales</taxon>
        <taxon>Mycobacteriaceae</taxon>
        <taxon>Mycobacterium</taxon>
    </lineage>
</organism>
<keyword evidence="3" id="KW-1185">Reference proteome</keyword>
<keyword evidence="1" id="KW-0812">Transmembrane</keyword>
<evidence type="ECO:0000313" key="3">
    <source>
        <dbReference type="Proteomes" id="UP000179636"/>
    </source>
</evidence>
<gene>
    <name evidence="2" type="ORF">BKG61_22755</name>
</gene>
<feature type="transmembrane region" description="Helical" evidence="1">
    <location>
        <begin position="161"/>
        <end position="184"/>
    </location>
</feature>
<evidence type="ECO:0000313" key="2">
    <source>
        <dbReference type="EMBL" id="OHT93250.1"/>
    </source>
</evidence>
<dbReference type="OrthoDB" id="2151407at2"/>
<proteinExistence type="predicted"/>
<dbReference type="AlphaFoldDB" id="A0A1S1JWT6"/>
<evidence type="ECO:0000256" key="1">
    <source>
        <dbReference type="SAM" id="Phobius"/>
    </source>
</evidence>
<sequence length="344" mass="34500">MLSTQTATPVHHAAPDHEPPAALRAAGIVAVLSIAIAVVAIAFALPAARSKPHDVPIGAAGPQAATSQVTELLEQQAPDAFAVTYYPGEKALREAILNRNVYGGIAFGPQGPTLLTATGGSPAVAQLLTQIGNGVAAHQGVPLHTEDLAPPASQDPRGTGLAASALPITLAGVLPAAALVLILRREVWTRLIAAIVFSAVAGTTVAALLQYVFGSIDSNFWGVAAGLTLGIAAAGLTVLGLGSLFGKAGLGVGAALALLLGNPLSGLTAAPEMLPAGWGQLGQLLPQGATATLLRSTAYFGGAGADLAIIVLSCWVLAGLTLVIIAALRRPASSAHMMRLRGTR</sequence>
<keyword evidence="1" id="KW-0472">Membrane</keyword>
<feature type="transmembrane region" description="Helical" evidence="1">
    <location>
        <begin position="248"/>
        <end position="270"/>
    </location>
</feature>
<name>A0A1S1JWT6_9MYCO</name>
<comment type="caution">
    <text evidence="2">The sequence shown here is derived from an EMBL/GenBank/DDBJ whole genome shotgun (WGS) entry which is preliminary data.</text>
</comment>
<evidence type="ECO:0008006" key="4">
    <source>
        <dbReference type="Google" id="ProtNLM"/>
    </source>
</evidence>
<dbReference type="EMBL" id="MLHV01000025">
    <property type="protein sequence ID" value="OHT93250.1"/>
    <property type="molecule type" value="Genomic_DNA"/>
</dbReference>